<protein>
    <submittedName>
        <fullName evidence="1">Uncharacterized protein</fullName>
    </submittedName>
</protein>
<comment type="caution">
    <text evidence="1">The sequence shown here is derived from an EMBL/GenBank/DDBJ whole genome shotgun (WGS) entry which is preliminary data.</text>
</comment>
<dbReference type="Proteomes" id="UP000284706">
    <property type="component" value="Unassembled WGS sequence"/>
</dbReference>
<keyword evidence="2" id="KW-1185">Reference proteome</keyword>
<accession>A0A409WD75</accession>
<name>A0A409WD75_9AGAR</name>
<reference evidence="1 2" key="1">
    <citation type="journal article" date="2018" name="Evol. Lett.">
        <title>Horizontal gene cluster transfer increased hallucinogenic mushroom diversity.</title>
        <authorList>
            <person name="Reynolds H.T."/>
            <person name="Vijayakumar V."/>
            <person name="Gluck-Thaler E."/>
            <person name="Korotkin H.B."/>
            <person name="Matheny P.B."/>
            <person name="Slot J.C."/>
        </authorList>
    </citation>
    <scope>NUCLEOTIDE SEQUENCE [LARGE SCALE GENOMIC DNA]</scope>
    <source>
        <strain evidence="1 2">SRW20</strain>
    </source>
</reference>
<organism evidence="1 2">
    <name type="scientific">Gymnopilus dilepis</name>
    <dbReference type="NCBI Taxonomy" id="231916"/>
    <lineage>
        <taxon>Eukaryota</taxon>
        <taxon>Fungi</taxon>
        <taxon>Dikarya</taxon>
        <taxon>Basidiomycota</taxon>
        <taxon>Agaricomycotina</taxon>
        <taxon>Agaricomycetes</taxon>
        <taxon>Agaricomycetidae</taxon>
        <taxon>Agaricales</taxon>
        <taxon>Agaricineae</taxon>
        <taxon>Hymenogastraceae</taxon>
        <taxon>Gymnopilus</taxon>
    </lineage>
</organism>
<dbReference type="EMBL" id="NHYE01005158">
    <property type="protein sequence ID" value="PPQ76453.1"/>
    <property type="molecule type" value="Genomic_DNA"/>
</dbReference>
<sequence>MLDTRACHECHIKGRRVGVVNSPSDDPSQNSDKAWRNKRFHTWLRRPYFEIEKALRWQGFSGVARRRNKRVRLSCRATSTASEEGEKAPSQANYSSIQFTGCCLTPS</sequence>
<evidence type="ECO:0000313" key="1">
    <source>
        <dbReference type="EMBL" id="PPQ76453.1"/>
    </source>
</evidence>
<proteinExistence type="predicted"/>
<evidence type="ECO:0000313" key="2">
    <source>
        <dbReference type="Proteomes" id="UP000284706"/>
    </source>
</evidence>
<dbReference type="AlphaFoldDB" id="A0A409WD75"/>
<dbReference type="InParanoid" id="A0A409WD75"/>
<gene>
    <name evidence="1" type="ORF">CVT26_012965</name>
</gene>